<dbReference type="Pfam" id="PF05193">
    <property type="entry name" value="Peptidase_M16_C"/>
    <property type="match status" value="2"/>
</dbReference>
<comment type="caution">
    <text evidence="7">The sequence shown here is derived from an EMBL/GenBank/DDBJ whole genome shotgun (WGS) entry which is preliminary data.</text>
</comment>
<feature type="signal peptide" evidence="4">
    <location>
        <begin position="1"/>
        <end position="27"/>
    </location>
</feature>
<dbReference type="Gene3D" id="3.30.830.10">
    <property type="entry name" value="Metalloenzyme, LuxS/M16 peptidase-like"/>
    <property type="match status" value="4"/>
</dbReference>
<dbReference type="InterPro" id="IPR007863">
    <property type="entry name" value="Peptidase_M16_C"/>
</dbReference>
<dbReference type="Pfam" id="PF00675">
    <property type="entry name" value="Peptidase_M16"/>
    <property type="match status" value="1"/>
</dbReference>
<feature type="chain" id="PRO_5014704231" evidence="4">
    <location>
        <begin position="28"/>
        <end position="918"/>
    </location>
</feature>
<dbReference type="EMBL" id="PDNW01000001">
    <property type="protein sequence ID" value="PLC51557.1"/>
    <property type="molecule type" value="Genomic_DNA"/>
</dbReference>
<dbReference type="SUPFAM" id="SSF63411">
    <property type="entry name" value="LuxS/MPP-like metallohydrolase"/>
    <property type="match status" value="4"/>
</dbReference>
<organism evidence="7 8">
    <name type="scientific">Pollutimonas subterranea</name>
    <dbReference type="NCBI Taxonomy" id="2045210"/>
    <lineage>
        <taxon>Bacteria</taxon>
        <taxon>Pseudomonadati</taxon>
        <taxon>Pseudomonadota</taxon>
        <taxon>Betaproteobacteria</taxon>
        <taxon>Burkholderiales</taxon>
        <taxon>Alcaligenaceae</taxon>
        <taxon>Pollutimonas</taxon>
    </lineage>
</organism>
<keyword evidence="8" id="KW-1185">Reference proteome</keyword>
<dbReference type="InterPro" id="IPR050361">
    <property type="entry name" value="MPP/UQCRC_Complex"/>
</dbReference>
<dbReference type="InterPro" id="IPR001431">
    <property type="entry name" value="Pept_M16_Zn_BS"/>
</dbReference>
<dbReference type="InterPro" id="IPR011249">
    <property type="entry name" value="Metalloenz_LuxS/M16"/>
</dbReference>
<evidence type="ECO:0000256" key="3">
    <source>
        <dbReference type="RuleBase" id="RU004447"/>
    </source>
</evidence>
<evidence type="ECO:0000256" key="2">
    <source>
        <dbReference type="ARBA" id="ARBA00007261"/>
    </source>
</evidence>
<evidence type="ECO:0000313" key="8">
    <source>
        <dbReference type="Proteomes" id="UP000234190"/>
    </source>
</evidence>
<feature type="domain" description="Peptidase M16 N-terminal" evidence="5">
    <location>
        <begin position="54"/>
        <end position="199"/>
    </location>
</feature>
<dbReference type="InterPro" id="IPR011765">
    <property type="entry name" value="Pept_M16_N"/>
</dbReference>
<feature type="domain" description="Peptidase M16 C-terminal" evidence="6">
    <location>
        <begin position="666"/>
        <end position="845"/>
    </location>
</feature>
<dbReference type="PANTHER" id="PTHR11851:SF49">
    <property type="entry name" value="MITOCHONDRIAL-PROCESSING PEPTIDASE SUBUNIT ALPHA"/>
    <property type="match status" value="1"/>
</dbReference>
<dbReference type="Proteomes" id="UP000234190">
    <property type="component" value="Unassembled WGS sequence"/>
</dbReference>
<dbReference type="GO" id="GO:0046872">
    <property type="term" value="F:metal ion binding"/>
    <property type="evidence" value="ECO:0007669"/>
    <property type="project" value="InterPro"/>
</dbReference>
<dbReference type="GO" id="GO:0006508">
    <property type="term" value="P:proteolysis"/>
    <property type="evidence" value="ECO:0007669"/>
    <property type="project" value="InterPro"/>
</dbReference>
<sequence length="918" mass="100722">MLLSLSEIKARLLALLVLAFMASPATALDLPSGMTQVTSIEGVTEYKLDNGLRVLLVPEGSKPTTTVNMTYLVGARHENYGQTGMAHLLEHMLFRGTPTMRNALAEFSKRGLQANGSTTSDRTNYYASFASSPETLEWYLRWQADAMVNSLIAKEDLDSEMTVVRNEMERGENSPFQVLMQQMQATSFRWHNYGHSTIGARSDVENVDIGQLQAFYRTYYQPDNAVLIVSGGFDPAETLQTIAEAFGKIPRPERKLPPEYTVEPVQDGERQVTLRRQGGSPLVAAMYHGPAASSPDYTALDLGVGILADTPSGRLYHALVGNNLSTDIFGFTAGLNQPGYVFFGAQLQQGMDQTKALRTLEDTLDSVASKPFADSDLDRIRNKWLTDWAQTYANPADMASALSETAADGDWRLFFLQRDQVKNAQLSEVQRVTAAYLVPSNRTNGLYIPTEQPARAPQAVKIDLEALLKDYKGEGTGEAIAAFDPSPANIDAMTQRAPLVLPNGEVKLALLPKPTRGDRVEANLLLQFGTADALKGKRAISGATASLLEHGTRSMSRQEIQDKFDALHANVSFGGEAGVVAVDMSTTKEHLPALTELVLHILREASFPESELIEYQRQASTAIKNAMSEPSALASRKLARHDNPWPRDDVRYTPSFDEAQSDIAAITQKDLVDFHSHFYGAGTIEFAAVGAFDPKAVKAALGKGLEGWTKAPAYERVAHPYNPVAPAQFDINTPDKANAFYLSKMPLKLQDTDPSYPALYLANYLLGGSETSRLWTRVRVQEGLSYDVRSGLDASSFEPSGGWTIYAIHAPENSGRLENALAEELQRALKDGFTQEEVQEGINALLNYRKLARTRDGVLASAWINYMQLDRSFEWSERIDKALAALTVEDVNAALRASLDPAGFSTAVAADEKKQKPE</sequence>
<dbReference type="PROSITE" id="PS00143">
    <property type="entry name" value="INSULINASE"/>
    <property type="match status" value="1"/>
</dbReference>
<evidence type="ECO:0000259" key="5">
    <source>
        <dbReference type="Pfam" id="PF00675"/>
    </source>
</evidence>
<accession>A0A2N4U970</accession>
<dbReference type="PANTHER" id="PTHR11851">
    <property type="entry name" value="METALLOPROTEASE"/>
    <property type="match status" value="1"/>
</dbReference>
<dbReference type="AlphaFoldDB" id="A0A2N4U970"/>
<protein>
    <submittedName>
        <fullName evidence="7">Peptidase M16</fullName>
    </submittedName>
</protein>
<proteinExistence type="inferred from homology"/>
<evidence type="ECO:0000256" key="1">
    <source>
        <dbReference type="ARBA" id="ARBA00001947"/>
    </source>
</evidence>
<dbReference type="GO" id="GO:0004222">
    <property type="term" value="F:metalloendopeptidase activity"/>
    <property type="evidence" value="ECO:0007669"/>
    <property type="project" value="InterPro"/>
</dbReference>
<reference evidence="7 8" key="1">
    <citation type="submission" date="2017-10" db="EMBL/GenBank/DDBJ databases">
        <title>Two draft genome sequences of Pusillimonas sp. strains isolated from a nitrate- and radionuclide-contaminated groundwater in Russia.</title>
        <authorList>
            <person name="Grouzdev D.S."/>
            <person name="Tourova T.P."/>
            <person name="Goeva M.A."/>
            <person name="Babich T.L."/>
            <person name="Sokolova D.S."/>
            <person name="Abdullin R."/>
            <person name="Poltaraus A.B."/>
            <person name="Toshchakov S.V."/>
            <person name="Nazina T.N."/>
        </authorList>
    </citation>
    <scope>NUCLEOTIDE SEQUENCE [LARGE SCALE GENOMIC DNA]</scope>
    <source>
        <strain evidence="7 8">JR1/69-3-13</strain>
    </source>
</reference>
<keyword evidence="4" id="KW-0732">Signal</keyword>
<feature type="domain" description="Peptidase M16 C-terminal" evidence="6">
    <location>
        <begin position="207"/>
        <end position="382"/>
    </location>
</feature>
<name>A0A2N4U970_9BURK</name>
<dbReference type="OrthoDB" id="9811314at2"/>
<evidence type="ECO:0000259" key="6">
    <source>
        <dbReference type="Pfam" id="PF05193"/>
    </source>
</evidence>
<evidence type="ECO:0000256" key="4">
    <source>
        <dbReference type="SAM" id="SignalP"/>
    </source>
</evidence>
<evidence type="ECO:0000313" key="7">
    <source>
        <dbReference type="EMBL" id="PLC51557.1"/>
    </source>
</evidence>
<gene>
    <name evidence="7" type="ORF">CR159_00520</name>
</gene>
<comment type="cofactor">
    <cofactor evidence="1">
        <name>Zn(2+)</name>
        <dbReference type="ChEBI" id="CHEBI:29105"/>
    </cofactor>
</comment>
<comment type="similarity">
    <text evidence="2 3">Belongs to the peptidase M16 family.</text>
</comment>